<dbReference type="InterPro" id="IPR001387">
    <property type="entry name" value="Cro/C1-type_HTH"/>
</dbReference>
<dbReference type="SMART" id="SM00530">
    <property type="entry name" value="HTH_XRE"/>
    <property type="match status" value="1"/>
</dbReference>
<name>A0AAD0TP08_9LACO</name>
<dbReference type="EMBL" id="CP032744">
    <property type="protein sequence ID" value="AYJ38162.1"/>
    <property type="molecule type" value="Genomic_DNA"/>
</dbReference>
<dbReference type="PROSITE" id="PS50943">
    <property type="entry name" value="HTH_CROC1"/>
    <property type="match status" value="1"/>
</dbReference>
<dbReference type="RefSeq" id="WP_056988411.1">
    <property type="nucleotide sequence ID" value="NZ_BJZG01000015.1"/>
</dbReference>
<feature type="domain" description="HTH cro/C1-type" evidence="1">
    <location>
        <begin position="7"/>
        <end position="59"/>
    </location>
</feature>
<dbReference type="InterPro" id="IPR010982">
    <property type="entry name" value="Lambda_DNA-bd_dom_sf"/>
</dbReference>
<organism evidence="2 3">
    <name type="scientific">Lactiplantibacillus paraplantarum</name>
    <dbReference type="NCBI Taxonomy" id="60520"/>
    <lineage>
        <taxon>Bacteria</taxon>
        <taxon>Bacillati</taxon>
        <taxon>Bacillota</taxon>
        <taxon>Bacilli</taxon>
        <taxon>Lactobacillales</taxon>
        <taxon>Lactobacillaceae</taxon>
        <taxon>Lactiplantibacillus</taxon>
    </lineage>
</organism>
<accession>A0AAD0TP08</accession>
<evidence type="ECO:0000313" key="2">
    <source>
        <dbReference type="EMBL" id="AYJ38162.1"/>
    </source>
</evidence>
<dbReference type="CDD" id="cd00093">
    <property type="entry name" value="HTH_XRE"/>
    <property type="match status" value="1"/>
</dbReference>
<dbReference type="Gene3D" id="1.10.260.40">
    <property type="entry name" value="lambda repressor-like DNA-binding domains"/>
    <property type="match status" value="1"/>
</dbReference>
<gene>
    <name evidence="2" type="ORF">LP667_04670</name>
</gene>
<dbReference type="GO" id="GO:0003677">
    <property type="term" value="F:DNA binding"/>
    <property type="evidence" value="ECO:0007669"/>
    <property type="project" value="InterPro"/>
</dbReference>
<dbReference type="Pfam" id="PF01381">
    <property type="entry name" value="HTH_3"/>
    <property type="match status" value="1"/>
</dbReference>
<sequence length="110" mass="12443">MTMFDRIKEISKKRGLTLAQLNEKVGFKQNVIYSWKTKTPSVDKVKAVADVLNVSVDYLLGKTDDNSTSMKPKQVDIADDDVIMTFEGKPIPPEDLELMKRLLRGGRNND</sequence>
<evidence type="ECO:0000259" key="1">
    <source>
        <dbReference type="PROSITE" id="PS50943"/>
    </source>
</evidence>
<dbReference type="SUPFAM" id="SSF47413">
    <property type="entry name" value="lambda repressor-like DNA-binding domains"/>
    <property type="match status" value="1"/>
</dbReference>
<protein>
    <submittedName>
        <fullName evidence="2">XRE family transcriptional regulator</fullName>
    </submittedName>
</protein>
<dbReference type="AlphaFoldDB" id="A0AAD0TP08"/>
<reference evidence="2 3" key="1">
    <citation type="submission" date="2018-10" db="EMBL/GenBank/DDBJ databases">
        <title>Genome seuquencing of Lactobacillus species.</title>
        <authorList>
            <person name="Baek C."/>
            <person name="Yi H."/>
        </authorList>
    </citation>
    <scope>NUCLEOTIDE SEQUENCE [LARGE SCALE GENOMIC DNA]</scope>
    <source>
        <strain evidence="2 3">DSM 10667</strain>
    </source>
</reference>
<evidence type="ECO:0000313" key="3">
    <source>
        <dbReference type="Proteomes" id="UP000277896"/>
    </source>
</evidence>
<dbReference type="Proteomes" id="UP000277896">
    <property type="component" value="Chromosome"/>
</dbReference>
<proteinExistence type="predicted"/>